<protein>
    <recommendedName>
        <fullName evidence="1">Reverse transcriptase zinc-binding domain-containing protein</fullName>
    </recommendedName>
</protein>
<dbReference type="Gramene" id="EFJ23592">
    <property type="protein sequence ID" value="EFJ23592"/>
    <property type="gene ID" value="SELMODRAFT_415414"/>
</dbReference>
<evidence type="ECO:0000259" key="1">
    <source>
        <dbReference type="Pfam" id="PF13966"/>
    </source>
</evidence>
<reference evidence="2 3" key="1">
    <citation type="journal article" date="2011" name="Science">
        <title>The Selaginella genome identifies genetic changes associated with the evolution of vascular plants.</title>
        <authorList>
            <person name="Banks J.A."/>
            <person name="Nishiyama T."/>
            <person name="Hasebe M."/>
            <person name="Bowman J.L."/>
            <person name="Gribskov M."/>
            <person name="dePamphilis C."/>
            <person name="Albert V.A."/>
            <person name="Aono N."/>
            <person name="Aoyama T."/>
            <person name="Ambrose B.A."/>
            <person name="Ashton N.W."/>
            <person name="Axtell M.J."/>
            <person name="Barker E."/>
            <person name="Barker M.S."/>
            <person name="Bennetzen J.L."/>
            <person name="Bonawitz N.D."/>
            <person name="Chapple C."/>
            <person name="Cheng C."/>
            <person name="Correa L.G."/>
            <person name="Dacre M."/>
            <person name="DeBarry J."/>
            <person name="Dreyer I."/>
            <person name="Elias M."/>
            <person name="Engstrom E.M."/>
            <person name="Estelle M."/>
            <person name="Feng L."/>
            <person name="Finet C."/>
            <person name="Floyd S.K."/>
            <person name="Frommer W.B."/>
            <person name="Fujita T."/>
            <person name="Gramzow L."/>
            <person name="Gutensohn M."/>
            <person name="Harholt J."/>
            <person name="Hattori M."/>
            <person name="Heyl A."/>
            <person name="Hirai T."/>
            <person name="Hiwatashi Y."/>
            <person name="Ishikawa M."/>
            <person name="Iwata M."/>
            <person name="Karol K.G."/>
            <person name="Koehler B."/>
            <person name="Kolukisaoglu U."/>
            <person name="Kubo M."/>
            <person name="Kurata T."/>
            <person name="Lalonde S."/>
            <person name="Li K."/>
            <person name="Li Y."/>
            <person name="Litt A."/>
            <person name="Lyons E."/>
            <person name="Manning G."/>
            <person name="Maruyama T."/>
            <person name="Michael T.P."/>
            <person name="Mikami K."/>
            <person name="Miyazaki S."/>
            <person name="Morinaga S."/>
            <person name="Murata T."/>
            <person name="Mueller-Roeber B."/>
            <person name="Nelson D.R."/>
            <person name="Obara M."/>
            <person name="Oguri Y."/>
            <person name="Olmstead R.G."/>
            <person name="Onodera N."/>
            <person name="Petersen B.L."/>
            <person name="Pils B."/>
            <person name="Prigge M."/>
            <person name="Rensing S.A."/>
            <person name="Riano-Pachon D.M."/>
            <person name="Roberts A.W."/>
            <person name="Sato Y."/>
            <person name="Scheller H.V."/>
            <person name="Schulz B."/>
            <person name="Schulz C."/>
            <person name="Shakirov E.V."/>
            <person name="Shibagaki N."/>
            <person name="Shinohara N."/>
            <person name="Shippen D.E."/>
            <person name="Soerensen I."/>
            <person name="Sotooka R."/>
            <person name="Sugimoto N."/>
            <person name="Sugita M."/>
            <person name="Sumikawa N."/>
            <person name="Tanurdzic M."/>
            <person name="Theissen G."/>
            <person name="Ulvskov P."/>
            <person name="Wakazuki S."/>
            <person name="Weng J.K."/>
            <person name="Willats W.W."/>
            <person name="Wipf D."/>
            <person name="Wolf P.G."/>
            <person name="Yang L."/>
            <person name="Zimmer A.D."/>
            <person name="Zhu Q."/>
            <person name="Mitros T."/>
            <person name="Hellsten U."/>
            <person name="Loque D."/>
            <person name="Otillar R."/>
            <person name="Salamov A."/>
            <person name="Schmutz J."/>
            <person name="Shapiro H."/>
            <person name="Lindquist E."/>
            <person name="Lucas S."/>
            <person name="Rokhsar D."/>
            <person name="Grigoriev I.V."/>
        </authorList>
    </citation>
    <scope>NUCLEOTIDE SEQUENCE [LARGE SCALE GENOMIC DNA]</scope>
</reference>
<gene>
    <name evidence="2" type="ORF">SELMODRAFT_415414</name>
</gene>
<dbReference type="KEGG" id="smo:SELMODRAFT_415414"/>
<organism evidence="3">
    <name type="scientific">Selaginella moellendorffii</name>
    <name type="common">Spikemoss</name>
    <dbReference type="NCBI Taxonomy" id="88036"/>
    <lineage>
        <taxon>Eukaryota</taxon>
        <taxon>Viridiplantae</taxon>
        <taxon>Streptophyta</taxon>
        <taxon>Embryophyta</taxon>
        <taxon>Tracheophyta</taxon>
        <taxon>Lycopodiopsida</taxon>
        <taxon>Selaginellales</taxon>
        <taxon>Selaginellaceae</taxon>
        <taxon>Selaginella</taxon>
    </lineage>
</organism>
<dbReference type="Pfam" id="PF13966">
    <property type="entry name" value="zf-RVT"/>
    <property type="match status" value="1"/>
</dbReference>
<dbReference type="AlphaFoldDB" id="D8RW21"/>
<dbReference type="eggNOG" id="ENOG502T10V">
    <property type="taxonomic scope" value="Eukaryota"/>
</dbReference>
<accession>D8RW21</accession>
<evidence type="ECO:0000313" key="2">
    <source>
        <dbReference type="EMBL" id="EFJ23592.1"/>
    </source>
</evidence>
<feature type="domain" description="Reverse transcriptase zinc-binding" evidence="1">
    <location>
        <begin position="35"/>
        <end position="103"/>
    </location>
</feature>
<dbReference type="EMBL" id="GL377592">
    <property type="protein sequence ID" value="EFJ23592.1"/>
    <property type="molecule type" value="Genomic_DNA"/>
</dbReference>
<dbReference type="Proteomes" id="UP000001514">
    <property type="component" value="Unassembled WGS sequence"/>
</dbReference>
<sequence length="238" mass="27382">MCKDFFQYETKLGRKLIKVLTRSSLIRKAKAQQIHSRNHSYCINKIWKGRWSAKNRYFMWLAQQERLPSLAAIYLPNTAYKTCGTIETQQHILWECPAAQELWEGAAVGCTLAKIWKARCARLFDDTDPSAQATISKVWYGLIVSLMARLDTLIKQGKEGKIAKEKKLWPFFRGRSGAGEEEWTWKPPIWIWQHMFRNDSTCTSPSRQSSTPGTSEAWRLDVTDSITNSTLSPLSHPP</sequence>
<name>D8RW21_SELML</name>
<proteinExistence type="predicted"/>
<keyword evidence="3" id="KW-1185">Reference proteome</keyword>
<dbReference type="InParanoid" id="D8RW21"/>
<evidence type="ECO:0000313" key="3">
    <source>
        <dbReference type="Proteomes" id="UP000001514"/>
    </source>
</evidence>
<dbReference type="InterPro" id="IPR026960">
    <property type="entry name" value="RVT-Znf"/>
</dbReference>
<dbReference type="HOGENOM" id="CLU_1167569_0_0_1"/>